<sequence>MRESAVRVEVTKRWKAAGRPHWSYLATERVCLEVDCYFAELGKNPAPRFREEIERENDSYIRTWAMGCHFDWLNPR</sequence>
<name>X1GCB9_9ZZZZ</name>
<organism evidence="1">
    <name type="scientific">marine sediment metagenome</name>
    <dbReference type="NCBI Taxonomy" id="412755"/>
    <lineage>
        <taxon>unclassified sequences</taxon>
        <taxon>metagenomes</taxon>
        <taxon>ecological metagenomes</taxon>
    </lineage>
</organism>
<proteinExistence type="predicted"/>
<comment type="caution">
    <text evidence="1">The sequence shown here is derived from an EMBL/GenBank/DDBJ whole genome shotgun (WGS) entry which is preliminary data.</text>
</comment>
<evidence type="ECO:0000313" key="1">
    <source>
        <dbReference type="EMBL" id="GAH55511.1"/>
    </source>
</evidence>
<dbReference type="EMBL" id="BARU01017034">
    <property type="protein sequence ID" value="GAH55511.1"/>
    <property type="molecule type" value="Genomic_DNA"/>
</dbReference>
<reference evidence="1" key="1">
    <citation type="journal article" date="2014" name="Front. Microbiol.">
        <title>High frequency of phylogenetically diverse reductive dehalogenase-homologous genes in deep subseafloor sedimentary metagenomes.</title>
        <authorList>
            <person name="Kawai M."/>
            <person name="Futagami T."/>
            <person name="Toyoda A."/>
            <person name="Takaki Y."/>
            <person name="Nishi S."/>
            <person name="Hori S."/>
            <person name="Arai W."/>
            <person name="Tsubouchi T."/>
            <person name="Morono Y."/>
            <person name="Uchiyama I."/>
            <person name="Ito T."/>
            <person name="Fujiyama A."/>
            <person name="Inagaki F."/>
            <person name="Takami H."/>
        </authorList>
    </citation>
    <scope>NUCLEOTIDE SEQUENCE</scope>
    <source>
        <strain evidence="1">Expedition CK06-06</strain>
    </source>
</reference>
<gene>
    <name evidence="1" type="ORF">S03H2_28271</name>
</gene>
<accession>X1GCB9</accession>
<protein>
    <submittedName>
        <fullName evidence="1">Uncharacterized protein</fullName>
    </submittedName>
</protein>
<dbReference type="AlphaFoldDB" id="X1GCB9"/>